<dbReference type="InParanoid" id="F4RMF4"/>
<protein>
    <submittedName>
        <fullName evidence="2">Uncharacterized protein</fullName>
    </submittedName>
</protein>
<evidence type="ECO:0000313" key="3">
    <source>
        <dbReference type="Proteomes" id="UP000001072"/>
    </source>
</evidence>
<feature type="compositionally biased region" description="Polar residues" evidence="1">
    <location>
        <begin position="70"/>
        <end position="100"/>
    </location>
</feature>
<dbReference type="OrthoDB" id="2436145at2759"/>
<dbReference type="GeneID" id="18934239"/>
<feature type="region of interest" description="Disordered" evidence="1">
    <location>
        <begin position="63"/>
        <end position="112"/>
    </location>
</feature>
<gene>
    <name evidence="2" type="ORF">MELLADRAFT_86613</name>
</gene>
<dbReference type="VEuPathDB" id="FungiDB:MELLADRAFT_86613"/>
<organism evidence="3">
    <name type="scientific">Melampsora larici-populina (strain 98AG31 / pathotype 3-4-7)</name>
    <name type="common">Poplar leaf rust fungus</name>
    <dbReference type="NCBI Taxonomy" id="747676"/>
    <lineage>
        <taxon>Eukaryota</taxon>
        <taxon>Fungi</taxon>
        <taxon>Dikarya</taxon>
        <taxon>Basidiomycota</taxon>
        <taxon>Pucciniomycotina</taxon>
        <taxon>Pucciniomycetes</taxon>
        <taxon>Pucciniales</taxon>
        <taxon>Melampsoraceae</taxon>
        <taxon>Melampsora</taxon>
    </lineage>
</organism>
<feature type="region of interest" description="Disordered" evidence="1">
    <location>
        <begin position="812"/>
        <end position="833"/>
    </location>
</feature>
<dbReference type="EMBL" id="GL883108">
    <property type="protein sequence ID" value="EGG06419.1"/>
    <property type="molecule type" value="Genomic_DNA"/>
</dbReference>
<dbReference type="KEGG" id="mlr:MELLADRAFT_86613"/>
<sequence>MNLIFSVNNIENELFTGCYGVEHVMGWIDEAREHTTWDQNSEKLLITKLESIHQHLIDHGAVLPDPPSCPSKTKANVTSDPVTEQSPSSTSNLNRNSSEASVPKGVKGLPSRCPNSTPGVPCTLCQVVSTSAKHLFRCHCGESISTPGGRTQNVVVHWSKGLCKKKAEAMRQQPPIGLFFEKKRPAQDISPRAHEAKRQAWQTPCCGLTDDTWPRPKAKYRIHDCIIGSTSVYHGAPRRDVLALSLFKIPEGQLNTEQKAKLTQERHARATWKIERHAEIKAIFSTKCLGSILKQAGQESPVCTECLSIRTDTSLLHALNKSYARPDFRKYIRNNYTAEDVYHAARQDYPDLDVAATTSGAFNHLEIFKGLLKAVAVRTERTAAGKGTTGMQFQSYFDDFVMTLAAMSPKAAQFFTENFAGRGLRSQRHLRAATGMQLAHGLCQQNFTRLVEALKAIGYNGPLSSGSDETKCEQTLRVHNDHVVGAHGGPIKITSTEQLTKMCKDLLAKNELSSKVPLLNMPSYVVALLPSRGNENANEVAQMHATFLSMAEDCGLSILSIGADGAATEVSAQAKLIDQALNHLEFYFESVDLCIKIPLFGRQQKPLIVVQDPKHAQKTGANQILSVQTRHSTKRMFSMLIGKTMAEHTERSTTKHSRLQWQRDSPGLMSLDRNGISHESFKTFKHLAISLLTLIIAHREYYPEHPLMPWKHGTEACEHIFGWMRVILPNFTFLDAMQMMPKIFTIIKNIMMKRVKIPTGEHIHSGSQYSWNQASTGSQCYAHLTTFPSDERINILLSIAKSRAKTLLEFTGMQENRDAQSESPSTSQVDIDDSEDLFQVAPPETSTPTQPILIDDDTNEAVKESAAMVGRRHDLDGQLEDLGLDDDAIKADYVAAGQKSLQEMNASNSAVQVFTNKVDLTHEAFC</sequence>
<evidence type="ECO:0000256" key="1">
    <source>
        <dbReference type="SAM" id="MobiDB-lite"/>
    </source>
</evidence>
<dbReference type="RefSeq" id="XP_007410253.1">
    <property type="nucleotide sequence ID" value="XM_007410191.1"/>
</dbReference>
<name>F4RMF4_MELLP</name>
<dbReference type="AlphaFoldDB" id="F4RMF4"/>
<keyword evidence="3" id="KW-1185">Reference proteome</keyword>
<proteinExistence type="predicted"/>
<accession>F4RMF4</accession>
<dbReference type="eggNOG" id="ENOG502QUPU">
    <property type="taxonomic scope" value="Eukaryota"/>
</dbReference>
<dbReference type="HOGENOM" id="CLU_009065_0_1_1"/>
<reference evidence="3" key="1">
    <citation type="journal article" date="2011" name="Proc. Natl. Acad. Sci. U.S.A.">
        <title>Obligate biotrophy features unraveled by the genomic analysis of rust fungi.</title>
        <authorList>
            <person name="Duplessis S."/>
            <person name="Cuomo C.A."/>
            <person name="Lin Y.-C."/>
            <person name="Aerts A."/>
            <person name="Tisserant E."/>
            <person name="Veneault-Fourrey C."/>
            <person name="Joly D.L."/>
            <person name="Hacquard S."/>
            <person name="Amselem J."/>
            <person name="Cantarel B.L."/>
            <person name="Chiu R."/>
            <person name="Coutinho P.M."/>
            <person name="Feau N."/>
            <person name="Field M."/>
            <person name="Frey P."/>
            <person name="Gelhaye E."/>
            <person name="Goldberg J."/>
            <person name="Grabherr M.G."/>
            <person name="Kodira C.D."/>
            <person name="Kohler A."/>
            <person name="Kuees U."/>
            <person name="Lindquist E.A."/>
            <person name="Lucas S.M."/>
            <person name="Mago R."/>
            <person name="Mauceli E."/>
            <person name="Morin E."/>
            <person name="Murat C."/>
            <person name="Pangilinan J.L."/>
            <person name="Park R."/>
            <person name="Pearson M."/>
            <person name="Quesneville H."/>
            <person name="Rouhier N."/>
            <person name="Sakthikumar S."/>
            <person name="Salamov A.A."/>
            <person name="Schmutz J."/>
            <person name="Selles B."/>
            <person name="Shapiro H."/>
            <person name="Tanguay P."/>
            <person name="Tuskan G.A."/>
            <person name="Henrissat B."/>
            <person name="Van de Peer Y."/>
            <person name="Rouze P."/>
            <person name="Ellis J.G."/>
            <person name="Dodds P.N."/>
            <person name="Schein J.E."/>
            <person name="Zhong S."/>
            <person name="Hamelin R.C."/>
            <person name="Grigoriev I.V."/>
            <person name="Szabo L.J."/>
            <person name="Martin F."/>
        </authorList>
    </citation>
    <scope>NUCLEOTIDE SEQUENCE [LARGE SCALE GENOMIC DNA]</scope>
    <source>
        <strain evidence="3">98AG31 / pathotype 3-4-7</strain>
    </source>
</reference>
<evidence type="ECO:0000313" key="2">
    <source>
        <dbReference type="EMBL" id="EGG06419.1"/>
    </source>
</evidence>
<dbReference type="Proteomes" id="UP000001072">
    <property type="component" value="Unassembled WGS sequence"/>
</dbReference>